<dbReference type="AlphaFoldDB" id="A0A317EIC1"/>
<evidence type="ECO:0008006" key="3">
    <source>
        <dbReference type="Google" id="ProtNLM"/>
    </source>
</evidence>
<keyword evidence="2" id="KW-1185">Reference proteome</keyword>
<name>A0A317EIC1_9SPHI</name>
<comment type="caution">
    <text evidence="1">The sequence shown here is derived from an EMBL/GenBank/DDBJ whole genome shotgun (WGS) entry which is preliminary data.</text>
</comment>
<reference evidence="1 2" key="1">
    <citation type="submission" date="2018-05" db="EMBL/GenBank/DDBJ databases">
        <title>Pedobacter paludis sp. nov., isolated from wetland soil.</title>
        <authorList>
            <person name="Zhang Y."/>
            <person name="Wang G."/>
        </authorList>
    </citation>
    <scope>NUCLEOTIDE SEQUENCE [LARGE SCALE GENOMIC DNA]</scope>
    <source>
        <strain evidence="1 2">KCTC22721</strain>
    </source>
</reference>
<evidence type="ECO:0000313" key="2">
    <source>
        <dbReference type="Proteomes" id="UP000245379"/>
    </source>
</evidence>
<gene>
    <name evidence="1" type="ORF">DHW03_17545</name>
</gene>
<evidence type="ECO:0000313" key="1">
    <source>
        <dbReference type="EMBL" id="PWS26571.1"/>
    </source>
</evidence>
<proteinExistence type="predicted"/>
<accession>A0A317EIC1</accession>
<sequence length="440" mass="49172">MTNNLFNRNQRRVSLLFLGIALLLFQYACKKDSSKQSDVELIQQAKIWFDRQPPVTYSPDWDSATVTRLNNRNFVILPSNLSISESEIITQSYLVVDISLKETKGNLIELFNNSSFDVGNTKEQIISNYLFYFDKVSLPRDLDFNIMVFDIDHKFIKGSNIIKGRFKNELNLVKFKDLKSQMLMRGGDEVGFGKQQCTDWYLVTRINGIEISSTYLYTTCTGGGGGGGNGKGNRVSKQKEIINNISDPCLKNTITEALATNKDVKGFLSEIINKFSGNDVGVRVILYNGDIAKPAKTDPSFGSDGRFTAAITFQNGFYDDVSKEAVVAALIHEFVHAYLVQTNNNYRALPASEQHNYLFANFVKDIANYLKSKYNMPKADAWGLAWSGMGDVINKADDNTSFPTEPGETMTKSELATNMAPYKYIDKNAGAKGTPNCPTK</sequence>
<organism evidence="1 2">
    <name type="scientific">Pedobacter yonginense</name>
    <dbReference type="NCBI Taxonomy" id="651869"/>
    <lineage>
        <taxon>Bacteria</taxon>
        <taxon>Pseudomonadati</taxon>
        <taxon>Bacteroidota</taxon>
        <taxon>Sphingobacteriia</taxon>
        <taxon>Sphingobacteriales</taxon>
        <taxon>Sphingobacteriaceae</taxon>
        <taxon>Pedobacter</taxon>
    </lineage>
</organism>
<dbReference type="EMBL" id="QGNZ01000004">
    <property type="protein sequence ID" value="PWS26571.1"/>
    <property type="molecule type" value="Genomic_DNA"/>
</dbReference>
<dbReference type="Proteomes" id="UP000245379">
    <property type="component" value="Unassembled WGS sequence"/>
</dbReference>
<protein>
    <recommendedName>
        <fullName evidence="3">SprT-like domain-containing protein</fullName>
    </recommendedName>
</protein>